<dbReference type="Pfam" id="PF03370">
    <property type="entry name" value="CBM_21"/>
    <property type="match status" value="1"/>
</dbReference>
<evidence type="ECO:0000256" key="2">
    <source>
        <dbReference type="ARBA" id="ARBA00023277"/>
    </source>
</evidence>
<dbReference type="Proteomes" id="UP000054359">
    <property type="component" value="Unassembled WGS sequence"/>
</dbReference>
<dbReference type="InterPro" id="IPR017434">
    <property type="entry name" value="Pase-1_reg-su_3B/C/D_met"/>
</dbReference>
<feature type="domain" description="CBM21" evidence="3">
    <location>
        <begin position="135"/>
        <end position="247"/>
    </location>
</feature>
<evidence type="ECO:0000259" key="3">
    <source>
        <dbReference type="PROSITE" id="PS51159"/>
    </source>
</evidence>
<dbReference type="PROSITE" id="PS51159">
    <property type="entry name" value="CBM21"/>
    <property type="match status" value="1"/>
</dbReference>
<dbReference type="AlphaFoldDB" id="A0A087TQ04"/>
<dbReference type="OrthoDB" id="1881at2759"/>
<organism evidence="4 5">
    <name type="scientific">Stegodyphus mimosarum</name>
    <name type="common">African social velvet spider</name>
    <dbReference type="NCBI Taxonomy" id="407821"/>
    <lineage>
        <taxon>Eukaryota</taxon>
        <taxon>Metazoa</taxon>
        <taxon>Ecdysozoa</taxon>
        <taxon>Arthropoda</taxon>
        <taxon>Chelicerata</taxon>
        <taxon>Arachnida</taxon>
        <taxon>Araneae</taxon>
        <taxon>Araneomorphae</taxon>
        <taxon>Entelegynae</taxon>
        <taxon>Eresoidea</taxon>
        <taxon>Eresidae</taxon>
        <taxon>Stegodyphus</taxon>
    </lineage>
</organism>
<dbReference type="InterPro" id="IPR038175">
    <property type="entry name" value="CBM21_dom_sf"/>
</dbReference>
<dbReference type="InterPro" id="IPR050782">
    <property type="entry name" value="PP1_regulatory_subunit_3"/>
</dbReference>
<reference evidence="4 5" key="1">
    <citation type="submission" date="2013-11" db="EMBL/GenBank/DDBJ databases">
        <title>Genome sequencing of Stegodyphus mimosarum.</title>
        <authorList>
            <person name="Bechsgaard J."/>
        </authorList>
    </citation>
    <scope>NUCLEOTIDE SEQUENCE [LARGE SCALE GENOMIC DNA]</scope>
</reference>
<dbReference type="Gene3D" id="2.60.40.2440">
    <property type="entry name" value="Carbohydrate binding type-21 domain"/>
    <property type="match status" value="1"/>
</dbReference>
<dbReference type="GO" id="GO:0008157">
    <property type="term" value="F:protein phosphatase 1 binding"/>
    <property type="evidence" value="ECO:0007669"/>
    <property type="project" value="TreeGrafter"/>
</dbReference>
<accession>A0A087TQ04</accession>
<dbReference type="GO" id="GO:2001069">
    <property type="term" value="F:glycogen binding"/>
    <property type="evidence" value="ECO:0007669"/>
    <property type="project" value="TreeGrafter"/>
</dbReference>
<keyword evidence="1" id="KW-0321">Glycogen metabolism</keyword>
<dbReference type="GO" id="GO:0005977">
    <property type="term" value="P:glycogen metabolic process"/>
    <property type="evidence" value="ECO:0007669"/>
    <property type="project" value="UniProtKB-KW"/>
</dbReference>
<evidence type="ECO:0000313" key="4">
    <source>
        <dbReference type="EMBL" id="KFM67193.1"/>
    </source>
</evidence>
<dbReference type="InterPro" id="IPR005036">
    <property type="entry name" value="CBM21_dom"/>
</dbReference>
<protein>
    <submittedName>
        <fullName evidence="4">Protein phosphatase 1 regulatory subunit 3C-B</fullName>
    </submittedName>
</protein>
<feature type="non-terminal residue" evidence="4">
    <location>
        <position position="290"/>
    </location>
</feature>
<dbReference type="OMA" id="FCISYQS"/>
<gene>
    <name evidence="4" type="ORF">X975_24755</name>
</gene>
<sequence length="290" mass="32784">MPIDLEMILSASPPLFSTHSFMDFGYSPFHNAQSRRNKLNSAFNGYPSNKDVRSCLMAKSDEDSRENNKKRVWFADDKGLALTHVKIMSEPSNCPPRWTDEFLAQVTKGVKPNPTSDIEWVPQFAQPASDYLQFRDKLQRNCVSLENVIIREGEDNITGTIKVKNLAFDKEVFLRVTFDKWATSTDVPASFAPSGVEAGSSQYDTFSFILSIPQSAVKFQSIEFCVCYRCSGKEYWDNNGGSNYKLAAVSRKSQTPSIYGKQVNDALQVNLDSWSEFASWSHLITEGPYW</sequence>
<dbReference type="EMBL" id="KK116251">
    <property type="protein sequence ID" value="KFM67193.1"/>
    <property type="molecule type" value="Genomic_DNA"/>
</dbReference>
<keyword evidence="5" id="KW-1185">Reference proteome</keyword>
<evidence type="ECO:0000313" key="5">
    <source>
        <dbReference type="Proteomes" id="UP000054359"/>
    </source>
</evidence>
<name>A0A087TQ04_STEMI</name>
<dbReference type="STRING" id="407821.A0A087TQ04"/>
<dbReference type="PANTHER" id="PTHR12307:SF48">
    <property type="entry name" value="PROTEIN PHOSPHATASE 1 REGULATORY SUBUNIT"/>
    <property type="match status" value="1"/>
</dbReference>
<keyword evidence="2" id="KW-0119">Carbohydrate metabolism</keyword>
<proteinExistence type="predicted"/>
<dbReference type="PANTHER" id="PTHR12307">
    <property type="entry name" value="PROTEIN PHOSPHATASE 1 REGULATORY SUBUNIT"/>
    <property type="match status" value="1"/>
</dbReference>
<dbReference type="GO" id="GO:0005979">
    <property type="term" value="P:regulation of glycogen biosynthetic process"/>
    <property type="evidence" value="ECO:0007669"/>
    <property type="project" value="TreeGrafter"/>
</dbReference>
<dbReference type="GO" id="GO:0000164">
    <property type="term" value="C:protein phosphatase type 1 complex"/>
    <property type="evidence" value="ECO:0007669"/>
    <property type="project" value="TreeGrafter"/>
</dbReference>
<dbReference type="PIRSF" id="PIRSF038207">
    <property type="entry name" value="PP1_GT_animal"/>
    <property type="match status" value="1"/>
</dbReference>
<evidence type="ECO:0000256" key="1">
    <source>
        <dbReference type="ARBA" id="ARBA00022600"/>
    </source>
</evidence>